<dbReference type="InterPro" id="IPR002575">
    <property type="entry name" value="Aminoglycoside_PTrfase"/>
</dbReference>
<organism evidence="3 4">
    <name type="scientific">Methylorubrum extorquens</name>
    <name type="common">Methylobacterium dichloromethanicum</name>
    <name type="synonym">Methylobacterium extorquens</name>
    <dbReference type="NCBI Taxonomy" id="408"/>
    <lineage>
        <taxon>Bacteria</taxon>
        <taxon>Pseudomonadati</taxon>
        <taxon>Pseudomonadota</taxon>
        <taxon>Alphaproteobacteria</taxon>
        <taxon>Hyphomicrobiales</taxon>
        <taxon>Methylobacteriaceae</taxon>
        <taxon>Methylorubrum</taxon>
    </lineage>
</organism>
<dbReference type="EMBL" id="MNAO01000098">
    <property type="protein sequence ID" value="OHV16710.1"/>
    <property type="molecule type" value="Genomic_DNA"/>
</dbReference>
<dbReference type="AlphaFoldDB" id="A0A1S1P4Y7"/>
<evidence type="ECO:0000313" key="4">
    <source>
        <dbReference type="Proteomes" id="UP000180215"/>
    </source>
</evidence>
<gene>
    <name evidence="3" type="ORF">BK022_10405</name>
</gene>
<dbReference type="Gene3D" id="3.90.1200.10">
    <property type="match status" value="1"/>
</dbReference>
<dbReference type="InterPro" id="IPR011009">
    <property type="entry name" value="Kinase-like_dom_sf"/>
</dbReference>
<evidence type="ECO:0000256" key="1">
    <source>
        <dbReference type="SAM" id="MobiDB-lite"/>
    </source>
</evidence>
<reference evidence="3 4" key="1">
    <citation type="submission" date="2016-10" db="EMBL/GenBank/DDBJ databases">
        <title>Draft genome sequence of Methylobacterium extorquens CP3, a seed endophyte of Crotalaria pumila with plant growth-promoting and metal tolerance properties.</title>
        <authorList>
            <person name="Sanchez-Lopez A.S."/>
            <person name="Van Hamme J.D."/>
            <person name="Thijs S."/>
            <person name="Mcammond B.M."/>
            <person name="Stevens V."/>
            <person name="Gonzalez-Chavez M.D.C."/>
            <person name="Vangronsveld J."/>
        </authorList>
    </citation>
    <scope>NUCLEOTIDE SEQUENCE [LARGE SCALE GENOMIC DNA]</scope>
    <source>
        <strain evidence="3 4">CP3</strain>
    </source>
</reference>
<protein>
    <submittedName>
        <fullName evidence="3">Aminoglycoside phosphotransferase</fullName>
    </submittedName>
</protein>
<evidence type="ECO:0000313" key="3">
    <source>
        <dbReference type="EMBL" id="OHV16710.1"/>
    </source>
</evidence>
<comment type="caution">
    <text evidence="3">The sequence shown here is derived from an EMBL/GenBank/DDBJ whole genome shotgun (WGS) entry which is preliminary data.</text>
</comment>
<dbReference type="Pfam" id="PF01636">
    <property type="entry name" value="APH"/>
    <property type="match status" value="1"/>
</dbReference>
<evidence type="ECO:0000259" key="2">
    <source>
        <dbReference type="Pfam" id="PF01636"/>
    </source>
</evidence>
<accession>A0A1S1P4Y7</accession>
<sequence>MIRALSIRALSLPGQAPSAAVPDRIGAGRSSEVFAAGPDRVVKLYRQPFEPEAVANEWAASRLAHGFGLPVPKALGIIRRAERTGILFARLDGSPMTVRYAYNPVGLMMALRRVARIQHAIHACPAPGLPSQHDGLRAQIEDARVPEPLRQAALAALDRLPRGDRLCHGDVHPGNVIATSAGLRLIDWQKAAAGAPAADVARSELMLRYGKLGPAWFSRLRPVRMARRLIAAWYVQAYRAASGLPREAIAAWRLPVAVSRLFGRPSDTDAELLAAIERLARRKPDFEKASLFAGPGQSPGRGQPKRCR</sequence>
<feature type="region of interest" description="Disordered" evidence="1">
    <location>
        <begin position="287"/>
        <end position="308"/>
    </location>
</feature>
<feature type="domain" description="Aminoglycoside phosphotransferase" evidence="2">
    <location>
        <begin position="24"/>
        <end position="203"/>
    </location>
</feature>
<dbReference type="Proteomes" id="UP000180215">
    <property type="component" value="Unassembled WGS sequence"/>
</dbReference>
<dbReference type="SUPFAM" id="SSF56112">
    <property type="entry name" value="Protein kinase-like (PK-like)"/>
    <property type="match status" value="1"/>
</dbReference>
<proteinExistence type="predicted"/>
<keyword evidence="3" id="KW-0808">Transferase</keyword>
<dbReference type="GO" id="GO:0016740">
    <property type="term" value="F:transferase activity"/>
    <property type="evidence" value="ECO:0007669"/>
    <property type="project" value="UniProtKB-KW"/>
</dbReference>
<name>A0A1S1P4Y7_METEX</name>